<keyword evidence="1" id="KW-0677">Repeat</keyword>
<keyword evidence="2" id="KW-0040">ANK repeat</keyword>
<evidence type="ECO:0000256" key="1">
    <source>
        <dbReference type="ARBA" id="ARBA00022737"/>
    </source>
</evidence>
<dbReference type="Pfam" id="PF12796">
    <property type="entry name" value="Ank_2"/>
    <property type="match status" value="1"/>
</dbReference>
<dbReference type="PANTHER" id="PTHR44207">
    <property type="entry name" value="SURFACE ANTIGEN BSPA-LIKE-RELATED"/>
    <property type="match status" value="1"/>
</dbReference>
<dbReference type="SMART" id="SM00248">
    <property type="entry name" value="ANK"/>
    <property type="match status" value="6"/>
</dbReference>
<dbReference type="KEGG" id="vg:80513584"/>
<evidence type="ECO:0000313" key="3">
    <source>
        <dbReference type="EMBL" id="AKI79786.1"/>
    </source>
</evidence>
<sequence length="508" mass="60610">MSKSKMYFKILNSTRKHNDFQYVDGLNVLQEEFNDNKFASCVPGRLYFTKAKYIFRYINYGIYLRDIELPIHNPKFKMIKDPNQDKYGANMLILGTERNLSDPKTWEYMINVGANINDDSIIDHILKQIIKMHWIDVLKYLLNTMKKNNQLKILNVSKHIMNCIDYNKNDMVKIFIEKFDFSTYNDFYLTKWYKCAINSNNYKIAKYIYPAILNCKFSEKEIKNKGHILFKLACINCDFNMIKIVTESGFRCKIYEKLLRPIVDRSRLDILKYLVDNNFELDLNYIYILRLASNKRDVSMLKYLIDLGFDISKNYEICYLAAYYHGNINIVRYLISMGFDLLVQDVNENFLPYCKKINVITYICDTYMINSEGKLEIIKLLVEHGVNYKANNYEAFLLACKRDHNVIVEYLYSLGIDNDTINEAIMITYKHNSIHTFKFWISLEIDYKTIINDIYHHKNDCKGNCEFHDYTYSRCVDKYIQEIEELRHDEKLVDKEIEMLNMKYIKLC</sequence>
<name>A0A0G2Y9J6_9VIRU</name>
<accession>A0A0G2Y9J6</accession>
<reference evidence="3 4" key="1">
    <citation type="submission" date="2014-10" db="EMBL/GenBank/DDBJ databases">
        <title>Pan-genome analysis of Brazilian lineage A amoebal mimiviruses.</title>
        <authorList>
            <person name="Assis F.L."/>
            <person name="Abrahao J.S."/>
            <person name="Kroon E.G."/>
            <person name="Dornas F.P."/>
            <person name="Andrade K.R."/>
            <person name="Borato P.V.M."/>
            <person name="Pilotto M.R."/>
            <person name="Benamar S."/>
            <person name="LaScola B."/>
            <person name="Colson P."/>
        </authorList>
    </citation>
    <scope>NUCLEOTIDE SEQUENCE [LARGE SCALE GENOMIC DNA]</scope>
    <source>
        <strain evidence="3 4">Kroon</strain>
    </source>
</reference>
<proteinExistence type="predicted"/>
<protein>
    <submittedName>
        <fullName evidence="3">Ankyrin repeat protein</fullName>
    </submittedName>
</protein>
<dbReference type="Gene3D" id="1.25.40.20">
    <property type="entry name" value="Ankyrin repeat-containing domain"/>
    <property type="match status" value="1"/>
</dbReference>
<dbReference type="InterPro" id="IPR036770">
    <property type="entry name" value="Ankyrin_rpt-contain_sf"/>
</dbReference>
<dbReference type="SUPFAM" id="SSF48403">
    <property type="entry name" value="Ankyrin repeat"/>
    <property type="match status" value="1"/>
</dbReference>
<dbReference type="EMBL" id="KM982402">
    <property type="protein sequence ID" value="AKI79786.1"/>
    <property type="molecule type" value="Genomic_DNA"/>
</dbReference>
<evidence type="ECO:0000313" key="4">
    <source>
        <dbReference type="Proteomes" id="UP000240461"/>
    </source>
</evidence>
<keyword evidence="4" id="KW-1185">Reference proteome</keyword>
<evidence type="ECO:0000256" key="2">
    <source>
        <dbReference type="ARBA" id="ARBA00023043"/>
    </source>
</evidence>
<dbReference type="PANTHER" id="PTHR44207:SF1">
    <property type="entry name" value="SURFACE ANTIGEN BSPA-LIKE"/>
    <property type="match status" value="1"/>
</dbReference>
<dbReference type="Proteomes" id="UP000240461">
    <property type="component" value="Segment"/>
</dbReference>
<organism evidence="3 4">
    <name type="scientific">Acanthamoeba polyphaga mimivirus Kroon</name>
    <dbReference type="NCBI Taxonomy" id="3069720"/>
    <lineage>
        <taxon>Viruses</taxon>
        <taxon>Varidnaviria</taxon>
        <taxon>Bamfordvirae</taxon>
        <taxon>Nucleocytoviricota</taxon>
        <taxon>Megaviricetes</taxon>
        <taxon>Imitervirales</taxon>
        <taxon>Mimiviridae</taxon>
        <taxon>Megamimivirinae</taxon>
        <taxon>Mimivirus</taxon>
        <taxon>Mimivirus lagoaense</taxon>
    </lineage>
</organism>
<dbReference type="InterPro" id="IPR002110">
    <property type="entry name" value="Ankyrin_rpt"/>
</dbReference>